<sequence length="480" mass="51679">MIELKSLPYVDGPPDEGQKRLNWIKNSEEITGADTLYGSEGVMNRPITEVQRNVETINDNVKTIAESLDTANADIVTIKSILDVSGDVDALAQIGHNTDDIEVLKHTVNSHGVDILNTEEKLDDTIANIGVVNPETDSVYRTVRNDLLWIKTELGQYTGQDINGVPTEGNESTGMKRRIITNSSVLVDQGVRLTELENKFADSDVGALTTEVENLRQEIGPRPSLTVPIYTRLSGIDSSISIQTRDIAALKDFVGYPNSTASKTQVEANRLSISTINSDINSPGGIKPRLTTLETTIGSPDLPTTLQGKIKLNTDSISGINTVLGVDSSSGLRFNVAWLNQVVGVDSNGGQPEPAGSLLYRTRILETGVTDLGNNIQNVQTELGTNSSGIKGQVTSLNKLISGTNPNGQTIEERGILPTVKNHDTTIMALTTRVTTLETDLAAAEAEIQALKEAGYIEDAPSDGKFYVRKDGAWVELPTA</sequence>
<keyword evidence="4" id="KW-1185">Reference proteome</keyword>
<dbReference type="KEGG" id="vg:20284312"/>
<evidence type="ECO:0000313" key="3">
    <source>
        <dbReference type="EMBL" id="AHV82865.1"/>
    </source>
</evidence>
<dbReference type="RefSeq" id="YP_009056748.1">
    <property type="nucleotide sequence ID" value="NC_024794.1"/>
</dbReference>
<gene>
    <name evidence="3" type="ORF">PhAPEC2_156</name>
</gene>
<dbReference type="PRINTS" id="PR01880">
    <property type="entry name" value="FIBRITIN"/>
</dbReference>
<dbReference type="InterPro" id="IPR012473">
    <property type="entry name" value="Fibritin_C"/>
</dbReference>
<dbReference type="EMBL" id="KF562341">
    <property type="protein sequence ID" value="AHV82865.1"/>
    <property type="molecule type" value="Genomic_DNA"/>
</dbReference>
<feature type="domain" description="Fibritin C-terminal" evidence="2">
    <location>
        <begin position="370"/>
        <end position="479"/>
    </location>
</feature>
<reference evidence="3 4" key="1">
    <citation type="journal article" date="2014" name="Vet. Microbiol.">
        <title>A cocktail of in vitro efficient phages is not a guarantee for in vivo therapeutic results against avian colibacillosis.</title>
        <authorList>
            <person name="Tsonos J."/>
            <person name="Oosterik L.H."/>
            <person name="Tuntufye H.N."/>
            <person name="Klumpp J."/>
            <person name="Butaye P."/>
            <person name="De Greve H."/>
            <person name="Hernalsteens J.P."/>
            <person name="Lavigne R."/>
            <person name="Goddeeris B.M."/>
        </authorList>
    </citation>
    <scope>NUCLEOTIDE SEQUENCE [LARGE SCALE GENOMIC DNA]</scope>
</reference>
<protein>
    <submittedName>
        <fullName evidence="3">Fibritin neck whiskers</fullName>
    </submittedName>
</protein>
<evidence type="ECO:0000259" key="2">
    <source>
        <dbReference type="Pfam" id="PF07921"/>
    </source>
</evidence>
<dbReference type="Gene3D" id="1.20.5.320">
    <property type="entry name" value="6-Phosphogluconate Dehydrogenase, domain 3"/>
    <property type="match status" value="2"/>
</dbReference>
<proteinExistence type="predicted"/>
<dbReference type="Proteomes" id="UP000027388">
    <property type="component" value="Segment"/>
</dbReference>
<feature type="coiled-coil region" evidence="1">
    <location>
        <begin position="427"/>
        <end position="454"/>
    </location>
</feature>
<dbReference type="SUPFAM" id="SSF58046">
    <property type="entry name" value="Fibritin"/>
    <property type="match status" value="2"/>
</dbReference>
<dbReference type="Pfam" id="PF07921">
    <property type="entry name" value="Fibritin_C"/>
    <property type="match status" value="1"/>
</dbReference>
<keyword evidence="1" id="KW-0175">Coiled coil</keyword>
<evidence type="ECO:0000313" key="4">
    <source>
        <dbReference type="Proteomes" id="UP000027388"/>
    </source>
</evidence>
<dbReference type="GeneID" id="20284312"/>
<evidence type="ECO:0000256" key="1">
    <source>
        <dbReference type="SAM" id="Coils"/>
    </source>
</evidence>
<accession>A0A067ZIZ2</accession>
<organism evidence="3 4">
    <name type="scientific">Escherichia phage vB_EcoM_PhAPEC2</name>
    <dbReference type="NCBI Taxonomy" id="1391224"/>
    <lineage>
        <taxon>Viruses</taxon>
        <taxon>Duplodnaviria</taxon>
        <taxon>Heunggongvirae</taxon>
        <taxon>Uroviricota</taxon>
        <taxon>Caudoviricetes</taxon>
        <taxon>Pantevenvirales</taxon>
        <taxon>Straboviridae</taxon>
        <taxon>Tevenvirinae</taxon>
        <taxon>Mosigvirus</taxon>
        <taxon>Mosigvirus phapec2</taxon>
    </lineage>
</organism>
<name>A0A067ZIZ2_9CAUD</name>